<comment type="caution">
    <text evidence="2">The sequence shown here is derived from an EMBL/GenBank/DDBJ whole genome shotgun (WGS) entry which is preliminary data.</text>
</comment>
<dbReference type="AlphaFoldDB" id="A0A8S9PDU5"/>
<evidence type="ECO:0000313" key="2">
    <source>
        <dbReference type="EMBL" id="KAF3511247.1"/>
    </source>
</evidence>
<name>A0A8S9PDU5_BRACR</name>
<accession>A0A8S9PDU5</accession>
<organism evidence="2 3">
    <name type="scientific">Brassica cretica</name>
    <name type="common">Mustard</name>
    <dbReference type="NCBI Taxonomy" id="69181"/>
    <lineage>
        <taxon>Eukaryota</taxon>
        <taxon>Viridiplantae</taxon>
        <taxon>Streptophyta</taxon>
        <taxon>Embryophyta</taxon>
        <taxon>Tracheophyta</taxon>
        <taxon>Spermatophyta</taxon>
        <taxon>Magnoliopsida</taxon>
        <taxon>eudicotyledons</taxon>
        <taxon>Gunneridae</taxon>
        <taxon>Pentapetalae</taxon>
        <taxon>rosids</taxon>
        <taxon>malvids</taxon>
        <taxon>Brassicales</taxon>
        <taxon>Brassicaceae</taxon>
        <taxon>Brassiceae</taxon>
        <taxon>Brassica</taxon>
    </lineage>
</organism>
<dbReference type="EMBL" id="QGKX02001521">
    <property type="protein sequence ID" value="KAF3511247.1"/>
    <property type="molecule type" value="Genomic_DNA"/>
</dbReference>
<keyword evidence="1" id="KW-1133">Transmembrane helix</keyword>
<keyword evidence="1" id="KW-0812">Transmembrane</keyword>
<sequence length="73" mass="7780">MDPAAPPPEAPPPLELPLGFLLRMLAAAAALPLCGAPLPTILPSLLYYMFQHRDLMIRSTLSSAITTDLGIPE</sequence>
<proteinExistence type="predicted"/>
<evidence type="ECO:0000256" key="1">
    <source>
        <dbReference type="SAM" id="Phobius"/>
    </source>
</evidence>
<reference evidence="2" key="1">
    <citation type="submission" date="2019-12" db="EMBL/GenBank/DDBJ databases">
        <title>Genome sequencing and annotation of Brassica cretica.</title>
        <authorList>
            <person name="Studholme D.J."/>
            <person name="Sarris P."/>
        </authorList>
    </citation>
    <scope>NUCLEOTIDE SEQUENCE</scope>
    <source>
        <strain evidence="2">PFS-109/04</strain>
        <tissue evidence="2">Leaf</tissue>
    </source>
</reference>
<gene>
    <name evidence="2" type="ORF">F2Q69_00002275</name>
</gene>
<evidence type="ECO:0000313" key="3">
    <source>
        <dbReference type="Proteomes" id="UP000712600"/>
    </source>
</evidence>
<keyword evidence="1" id="KW-0472">Membrane</keyword>
<feature type="transmembrane region" description="Helical" evidence="1">
    <location>
        <begin position="20"/>
        <end position="48"/>
    </location>
</feature>
<dbReference type="Proteomes" id="UP000712600">
    <property type="component" value="Unassembled WGS sequence"/>
</dbReference>
<protein>
    <submittedName>
        <fullName evidence="2">Uncharacterized protein</fullName>
    </submittedName>
</protein>